<keyword evidence="3" id="KW-1185">Reference proteome</keyword>
<comment type="caution">
    <text evidence="2">The sequence shown here is derived from an EMBL/GenBank/DDBJ whole genome shotgun (WGS) entry which is preliminary data.</text>
</comment>
<dbReference type="Gene3D" id="2.60.120.560">
    <property type="entry name" value="Exo-inulinase, domain 1"/>
    <property type="match status" value="1"/>
</dbReference>
<dbReference type="Proteomes" id="UP001143307">
    <property type="component" value="Unassembled WGS sequence"/>
</dbReference>
<dbReference type="InterPro" id="IPR010496">
    <property type="entry name" value="AL/BT2_dom"/>
</dbReference>
<evidence type="ECO:0000259" key="1">
    <source>
        <dbReference type="Pfam" id="PF06439"/>
    </source>
</evidence>
<gene>
    <name evidence="2" type="ORF">EYC87_11885</name>
</gene>
<evidence type="ECO:0000313" key="2">
    <source>
        <dbReference type="EMBL" id="MCX2974283.1"/>
    </source>
</evidence>
<organism evidence="2 3">
    <name type="scientific">Candidatus Seongchinamella marina</name>
    <dbReference type="NCBI Taxonomy" id="2518990"/>
    <lineage>
        <taxon>Bacteria</taxon>
        <taxon>Pseudomonadati</taxon>
        <taxon>Pseudomonadota</taxon>
        <taxon>Gammaproteobacteria</taxon>
        <taxon>Cellvibrionales</taxon>
        <taxon>Halieaceae</taxon>
        <taxon>Seongchinamella</taxon>
    </lineage>
</organism>
<proteinExistence type="predicted"/>
<accession>A0ABT3SWC2</accession>
<reference evidence="2" key="1">
    <citation type="submission" date="2019-02" db="EMBL/GenBank/DDBJ databases">
        <authorList>
            <person name="Li S.-H."/>
        </authorList>
    </citation>
    <scope>NUCLEOTIDE SEQUENCE</scope>
    <source>
        <strain evidence="2">IMCC8485</strain>
    </source>
</reference>
<dbReference type="Pfam" id="PF06439">
    <property type="entry name" value="3keto-disac_hyd"/>
    <property type="match status" value="1"/>
</dbReference>
<evidence type="ECO:0000313" key="3">
    <source>
        <dbReference type="Proteomes" id="UP001143307"/>
    </source>
</evidence>
<name>A0ABT3SWC2_9GAMM</name>
<protein>
    <submittedName>
        <fullName evidence="2">DUF1080 domain-containing protein</fullName>
    </submittedName>
</protein>
<feature type="domain" description="3-keto-alpha-glucoside-1,2-lyase/3-keto-2-hydroxy-glucal hydratase" evidence="1">
    <location>
        <begin position="43"/>
        <end position="244"/>
    </location>
</feature>
<sequence>MCWIKRTAVSDLLPQLAALLLIVSSAGAFGVDNKLSQAEIEEGWELLFDGNEIRHWRNFKKDGLNEKWVVDNGTMKLVGSGGGDILTHKSYRNFDLRLEWLISEGGNSGIFILVDEEGKFIFSHAPEIQILDNERHSDRKVDSHRSGSLYDMVASHPSSHKPAGQWNQVRILFRDGFLQVWQNGVKTVNVTIADSTWNTLFEASKFSSSIGTMFGDFEGFAEARSGHIGLQDHSDPVAFKNIKILELQ</sequence>
<dbReference type="EMBL" id="SHNP01000004">
    <property type="protein sequence ID" value="MCX2974283.1"/>
    <property type="molecule type" value="Genomic_DNA"/>
</dbReference>